<reference evidence="1 2" key="1">
    <citation type="submission" date="2019-10" db="EMBL/GenBank/DDBJ databases">
        <title>Extracellular Electron Transfer in a Candidatus Methanoperedens spp. Enrichment Culture.</title>
        <authorList>
            <person name="Berger S."/>
            <person name="Rangel Shaw D."/>
            <person name="Berben T."/>
            <person name="In 'T Zandt M."/>
            <person name="Frank J."/>
            <person name="Reimann J."/>
            <person name="Jetten M.S.M."/>
            <person name="Welte C.U."/>
        </authorList>
    </citation>
    <scope>NUCLEOTIDE SEQUENCE [LARGE SCALE GENOMIC DNA]</scope>
    <source>
        <strain evidence="1">SB12</strain>
    </source>
</reference>
<gene>
    <name evidence="1" type="ORF">F9K24_07040</name>
</gene>
<organism evidence="1 2">
    <name type="scientific">Leptonema illini</name>
    <dbReference type="NCBI Taxonomy" id="183"/>
    <lineage>
        <taxon>Bacteria</taxon>
        <taxon>Pseudomonadati</taxon>
        <taxon>Spirochaetota</taxon>
        <taxon>Spirochaetia</taxon>
        <taxon>Leptospirales</taxon>
        <taxon>Leptospiraceae</taxon>
        <taxon>Leptonema</taxon>
    </lineage>
</organism>
<accession>A0A833LY12</accession>
<evidence type="ECO:0000313" key="1">
    <source>
        <dbReference type="EMBL" id="KAB2933594.1"/>
    </source>
</evidence>
<sequence length="86" mass="9941">MSFRSVILVAVAASQLGSCSYLERLLHGEKEQFDPCDPSYNYYDEDGQHYIRDELVRDDGTIDYERILKGLDPSHSRCDPLNKEQK</sequence>
<dbReference type="Proteomes" id="UP000460298">
    <property type="component" value="Unassembled WGS sequence"/>
</dbReference>
<dbReference type="EMBL" id="WBUI01000005">
    <property type="protein sequence ID" value="KAB2933594.1"/>
    <property type="molecule type" value="Genomic_DNA"/>
</dbReference>
<comment type="caution">
    <text evidence="1">The sequence shown here is derived from an EMBL/GenBank/DDBJ whole genome shotgun (WGS) entry which is preliminary data.</text>
</comment>
<dbReference type="AlphaFoldDB" id="A0A833LY12"/>
<protein>
    <submittedName>
        <fullName evidence="1">Uncharacterized protein</fullName>
    </submittedName>
</protein>
<proteinExistence type="predicted"/>
<name>A0A833LY12_9LEPT</name>
<evidence type="ECO:0000313" key="2">
    <source>
        <dbReference type="Proteomes" id="UP000460298"/>
    </source>
</evidence>